<dbReference type="EMBL" id="POQS01000003">
    <property type="protein sequence ID" value="PND33792.1"/>
    <property type="molecule type" value="Genomic_DNA"/>
</dbReference>
<keyword evidence="2" id="KW-1185">Reference proteome</keyword>
<gene>
    <name evidence="1" type="ORF">C1I89_14250</name>
</gene>
<evidence type="ECO:0000313" key="2">
    <source>
        <dbReference type="Proteomes" id="UP000235994"/>
    </source>
</evidence>
<evidence type="ECO:0000313" key="1">
    <source>
        <dbReference type="EMBL" id="PND33792.1"/>
    </source>
</evidence>
<proteinExistence type="predicted"/>
<name>A0A2N8KK09_9BURK</name>
<dbReference type="AlphaFoldDB" id="A0A2N8KK09"/>
<reference evidence="1 2" key="1">
    <citation type="submission" date="2018-01" db="EMBL/GenBank/DDBJ databases">
        <title>The draft genome of an aniline degradation strain ANB-1.</title>
        <authorList>
            <person name="Zhang L."/>
            <person name="Jiang J."/>
        </authorList>
    </citation>
    <scope>NUCLEOTIDE SEQUENCE [LARGE SCALE GENOMIC DNA]</scope>
    <source>
        <strain evidence="1 2">ANB-1</strain>
    </source>
</reference>
<protein>
    <submittedName>
        <fullName evidence="1">Uncharacterized protein</fullName>
    </submittedName>
</protein>
<comment type="caution">
    <text evidence="1">The sequence shown here is derived from an EMBL/GenBank/DDBJ whole genome shotgun (WGS) entry which is preliminary data.</text>
</comment>
<sequence>MFGNKMEPATEYQITDMGKKYLVAEGANTMGRHDAFCTGKYSDVEIQNFTEPSDMMGMKVSRVNFRYKVKDAADWTKTESVRAAYKNIADQTQGDIEGKAALVLTNDGWMHERLFKG</sequence>
<organism evidence="1 2">
    <name type="scientific">Achromobacter pulmonis</name>
    <dbReference type="NCBI Taxonomy" id="1389932"/>
    <lineage>
        <taxon>Bacteria</taxon>
        <taxon>Pseudomonadati</taxon>
        <taxon>Pseudomonadota</taxon>
        <taxon>Betaproteobacteria</taxon>
        <taxon>Burkholderiales</taxon>
        <taxon>Alcaligenaceae</taxon>
        <taxon>Achromobacter</taxon>
    </lineage>
</organism>
<accession>A0A2N8KK09</accession>
<dbReference type="Proteomes" id="UP000235994">
    <property type="component" value="Unassembled WGS sequence"/>
</dbReference>